<name>A0A9P1I6U5_9PELO</name>
<proteinExistence type="predicted"/>
<sequence length="67" mass="8015">MYTFSPRFIFSLWFFVFSFHQAKSVLNGSVSWEEQRSQMQNHCEFLFGVKNLRFAGYNGFPKLTLKH</sequence>
<reference evidence="2" key="1">
    <citation type="submission" date="2022-11" db="EMBL/GenBank/DDBJ databases">
        <authorList>
            <person name="Kikuchi T."/>
        </authorList>
    </citation>
    <scope>NUCLEOTIDE SEQUENCE</scope>
    <source>
        <strain evidence="2">PS1010</strain>
    </source>
</reference>
<organism evidence="2 3">
    <name type="scientific">Caenorhabditis angaria</name>
    <dbReference type="NCBI Taxonomy" id="860376"/>
    <lineage>
        <taxon>Eukaryota</taxon>
        <taxon>Metazoa</taxon>
        <taxon>Ecdysozoa</taxon>
        <taxon>Nematoda</taxon>
        <taxon>Chromadorea</taxon>
        <taxon>Rhabditida</taxon>
        <taxon>Rhabditina</taxon>
        <taxon>Rhabditomorpha</taxon>
        <taxon>Rhabditoidea</taxon>
        <taxon>Rhabditidae</taxon>
        <taxon>Peloderinae</taxon>
        <taxon>Caenorhabditis</taxon>
    </lineage>
</organism>
<feature type="signal peptide" evidence="1">
    <location>
        <begin position="1"/>
        <end position="24"/>
    </location>
</feature>
<comment type="caution">
    <text evidence="2">The sequence shown here is derived from an EMBL/GenBank/DDBJ whole genome shotgun (WGS) entry which is preliminary data.</text>
</comment>
<feature type="chain" id="PRO_5040208469" description="Secreted protein" evidence="1">
    <location>
        <begin position="25"/>
        <end position="67"/>
    </location>
</feature>
<evidence type="ECO:0000313" key="2">
    <source>
        <dbReference type="EMBL" id="CAI5439106.1"/>
    </source>
</evidence>
<keyword evidence="1" id="KW-0732">Signal</keyword>
<evidence type="ECO:0000256" key="1">
    <source>
        <dbReference type="SAM" id="SignalP"/>
    </source>
</evidence>
<dbReference type="Proteomes" id="UP001152747">
    <property type="component" value="Unassembled WGS sequence"/>
</dbReference>
<gene>
    <name evidence="2" type="ORF">CAMP_LOCUS1743</name>
</gene>
<keyword evidence="3" id="KW-1185">Reference proteome</keyword>
<accession>A0A9P1I6U5</accession>
<dbReference type="EMBL" id="CANHGI010000001">
    <property type="protein sequence ID" value="CAI5439106.1"/>
    <property type="molecule type" value="Genomic_DNA"/>
</dbReference>
<dbReference type="AlphaFoldDB" id="A0A9P1I6U5"/>
<evidence type="ECO:0000313" key="3">
    <source>
        <dbReference type="Proteomes" id="UP001152747"/>
    </source>
</evidence>
<evidence type="ECO:0008006" key="4">
    <source>
        <dbReference type="Google" id="ProtNLM"/>
    </source>
</evidence>
<protein>
    <recommendedName>
        <fullName evidence="4">Secreted protein</fullName>
    </recommendedName>
</protein>